<dbReference type="Pfam" id="PF11760">
    <property type="entry name" value="CbiG_N"/>
    <property type="match status" value="1"/>
</dbReference>
<dbReference type="SUPFAM" id="SSF159672">
    <property type="entry name" value="CbiG N-terminal domain-like"/>
    <property type="match status" value="1"/>
</dbReference>
<keyword evidence="4 8" id="KW-0808">Transferase</keyword>
<dbReference type="InterPro" id="IPR036518">
    <property type="entry name" value="CobE/GbiG_C_sf"/>
</dbReference>
<dbReference type="Gene3D" id="3.40.50.11220">
    <property type="match status" value="1"/>
</dbReference>
<comment type="pathway">
    <text evidence="1">Cofactor biosynthesis; adenosylcobalamin biosynthesis.</text>
</comment>
<dbReference type="Gene3D" id="3.30.420.180">
    <property type="entry name" value="CobE/GbiG C-terminal domain"/>
    <property type="match status" value="1"/>
</dbReference>
<dbReference type="InterPro" id="IPR000878">
    <property type="entry name" value="4pyrrol_Mease"/>
</dbReference>
<dbReference type="InterPro" id="IPR021744">
    <property type="entry name" value="CbiG_N"/>
</dbReference>
<dbReference type="Pfam" id="PF00590">
    <property type="entry name" value="TP_methylase"/>
    <property type="match status" value="1"/>
</dbReference>
<dbReference type="InterPro" id="IPR014776">
    <property type="entry name" value="4pyrrole_Mease_sub2"/>
</dbReference>
<keyword evidence="5" id="KW-0949">S-adenosyl-L-methionine</keyword>
<feature type="domain" description="Tetrapyrrole methylase" evidence="6">
    <location>
        <begin position="314"/>
        <end position="524"/>
    </location>
</feature>
<evidence type="ECO:0000256" key="3">
    <source>
        <dbReference type="ARBA" id="ARBA00022603"/>
    </source>
</evidence>
<dbReference type="InterPro" id="IPR051810">
    <property type="entry name" value="Precorrin_MeTrfase"/>
</dbReference>
<name>A0A7U9GS46_PSEFL</name>
<dbReference type="OrthoDB" id="9772960at2"/>
<dbReference type="RefSeq" id="WP_003221261.1">
    <property type="nucleotide sequence ID" value="NZ_CM001561.1"/>
</dbReference>
<organism evidence="8 9">
    <name type="scientific">Pseudomonas fluorescens R124</name>
    <dbReference type="NCBI Taxonomy" id="743713"/>
    <lineage>
        <taxon>Bacteria</taxon>
        <taxon>Pseudomonadati</taxon>
        <taxon>Pseudomonadota</taxon>
        <taxon>Gammaproteobacteria</taxon>
        <taxon>Pseudomonadales</taxon>
        <taxon>Pseudomonadaceae</taxon>
        <taxon>Pseudomonas</taxon>
    </lineage>
</organism>
<evidence type="ECO:0000256" key="1">
    <source>
        <dbReference type="ARBA" id="ARBA00004953"/>
    </source>
</evidence>
<dbReference type="InterPro" id="IPR006363">
    <property type="entry name" value="Cbl_synth_CobJ/CibH_dom"/>
</dbReference>
<dbReference type="PANTHER" id="PTHR47036">
    <property type="entry name" value="COBALT-FACTOR III C(17)-METHYLTRANSFERASE-RELATED"/>
    <property type="match status" value="1"/>
</dbReference>
<proteinExistence type="predicted"/>
<evidence type="ECO:0000259" key="6">
    <source>
        <dbReference type="Pfam" id="PF00590"/>
    </source>
</evidence>
<dbReference type="SUPFAM" id="SSF53790">
    <property type="entry name" value="Tetrapyrrole methylase"/>
    <property type="match status" value="1"/>
</dbReference>
<dbReference type="InterPro" id="IPR035996">
    <property type="entry name" value="4pyrrol_Methylase_sf"/>
</dbReference>
<dbReference type="Gene3D" id="3.40.1010.10">
    <property type="entry name" value="Cobalt-precorrin-4 Transmethylase, Domain 1"/>
    <property type="match status" value="1"/>
</dbReference>
<dbReference type="UniPathway" id="UPA00148"/>
<dbReference type="InterPro" id="IPR014777">
    <property type="entry name" value="4pyrrole_Mease_sub1"/>
</dbReference>
<gene>
    <name evidence="8" type="ORF">I1A_000628</name>
</gene>
<dbReference type="GO" id="GO:0032259">
    <property type="term" value="P:methylation"/>
    <property type="evidence" value="ECO:0007669"/>
    <property type="project" value="UniProtKB-KW"/>
</dbReference>
<evidence type="ECO:0000313" key="9">
    <source>
        <dbReference type="Proteomes" id="UP000006045"/>
    </source>
</evidence>
<sequence>MTPSTPAIVILGQGALATARRIQQLYPTAQIHGLAGRVEGADCSYQEFGATLRELYQQDTPIIALCAAGIVIRTLAPLLLEKGAEPAVLAVAEDGSAVVPLLGGLGGVNVMAREIGAALQVAAAITTSGELRFGTCLLNPPSGYALADLELGKRFVSDLLAGHSVRIEGAAPWLDQAQLPQDPQAQRSIHVGSAERVASANELLIYPRSVAVAVSAQLDDLPNAVRAALQQAGVAQQSLACLLAADTEMASARLREAALELGVPLRFVAAQKDLGELARQALPQATISSANGLAIALAEHPLEVAQIGRQRGRLAVIGLGPGAAELMVPAVKAELARATDVLGYETYVRMAGPFRDDQVQHCTDNREEMQRARHAFRLAAEGRSVIVVSSGDPGVFAMAAAVLEALHESSDPAWHSVELEILPGVSASLATAAQAGAPLGHDFCVMSLSDNLKPWSIIEKRLDLASAADLALAFYNPISRARPWQLGRALEIVAQHRSAATPVVLGRDIGRPGQTLRVTTLGQLTPDQVDMRTMVLIGSSTTCTFAKADGGEWVYTPRWYGEKPQS</sequence>
<evidence type="ECO:0000313" key="8">
    <source>
        <dbReference type="EMBL" id="EJZ56320.1"/>
    </source>
</evidence>
<keyword evidence="3 8" id="KW-0489">Methyltransferase</keyword>
<dbReference type="CDD" id="cd11646">
    <property type="entry name" value="Precorrin_3B_C17_MT"/>
    <property type="match status" value="1"/>
</dbReference>
<accession>A0A7U9GS46</accession>
<keyword evidence="2" id="KW-0169">Cobalamin biosynthesis</keyword>
<reference evidence="8 9" key="1">
    <citation type="submission" date="2012-08" db="EMBL/GenBank/DDBJ databases">
        <title>The genome of cave-isolated P. fluorescens strain R124 demonstrates phenotypic adaptation to the mineral environment.</title>
        <authorList>
            <person name="Barton M.D."/>
            <person name="Petronio M."/>
            <person name="Giarrizzo J.G."/>
            <person name="Bowling B.V."/>
            <person name="Barton H.A."/>
        </authorList>
    </citation>
    <scope>NUCLEOTIDE SEQUENCE [LARGE SCALE GENOMIC DNA]</scope>
    <source>
        <strain evidence="8 9">R124</strain>
    </source>
</reference>
<protein>
    <submittedName>
        <fullName evidence="8">Precorrin-3B C17-methyltransferase</fullName>
    </submittedName>
</protein>
<evidence type="ECO:0000256" key="4">
    <source>
        <dbReference type="ARBA" id="ARBA00022679"/>
    </source>
</evidence>
<feature type="domain" description="Cobalamin synthesis G N-terminal" evidence="7">
    <location>
        <begin position="51"/>
        <end position="129"/>
    </location>
</feature>
<dbReference type="EMBL" id="CM001561">
    <property type="protein sequence ID" value="EJZ56320.1"/>
    <property type="molecule type" value="Genomic_DNA"/>
</dbReference>
<dbReference type="Proteomes" id="UP000006045">
    <property type="component" value="Chromosome"/>
</dbReference>
<dbReference type="GO" id="GO:0008168">
    <property type="term" value="F:methyltransferase activity"/>
    <property type="evidence" value="ECO:0007669"/>
    <property type="project" value="UniProtKB-KW"/>
</dbReference>
<dbReference type="NCBIfam" id="TIGR01466">
    <property type="entry name" value="cobJ_cbiH"/>
    <property type="match status" value="1"/>
</dbReference>
<evidence type="ECO:0000256" key="2">
    <source>
        <dbReference type="ARBA" id="ARBA00022573"/>
    </source>
</evidence>
<dbReference type="AlphaFoldDB" id="A0A7U9GS46"/>
<dbReference type="Gene3D" id="3.30.950.10">
    <property type="entry name" value="Methyltransferase, Cobalt-precorrin-4 Transmethylase, Domain 2"/>
    <property type="match status" value="1"/>
</dbReference>
<evidence type="ECO:0000256" key="5">
    <source>
        <dbReference type="ARBA" id="ARBA00022691"/>
    </source>
</evidence>
<dbReference type="InterPro" id="IPR038029">
    <property type="entry name" value="GbiG_N_sf"/>
</dbReference>
<dbReference type="GO" id="GO:0009236">
    <property type="term" value="P:cobalamin biosynthetic process"/>
    <property type="evidence" value="ECO:0007669"/>
    <property type="project" value="UniProtKB-UniPathway"/>
</dbReference>
<dbReference type="PANTHER" id="PTHR47036:SF1">
    <property type="entry name" value="COBALT-FACTOR III C(17)-METHYLTRANSFERASE-RELATED"/>
    <property type="match status" value="1"/>
</dbReference>
<evidence type="ECO:0000259" key="7">
    <source>
        <dbReference type="Pfam" id="PF11760"/>
    </source>
</evidence>